<dbReference type="PANTHER" id="PTHR33295:SF7">
    <property type="entry name" value="ATPASE"/>
    <property type="match status" value="1"/>
</dbReference>
<feature type="domain" description="DUF4143" evidence="2">
    <location>
        <begin position="221"/>
        <end position="380"/>
    </location>
</feature>
<dbReference type="Pfam" id="PF13635">
    <property type="entry name" value="DUF4143"/>
    <property type="match status" value="1"/>
</dbReference>
<sequence>MFERNLEKELKTWKDSPIRKVLIVRGARQVGKTSVIRKFGLAHFDQLVEINLEQREQRQWFDGVLSIDDFATRVELYMKKELKDQHTLLFIDEVQESSRVLELLRFFAEERPRLHVIVAGSLLEVKMTGKWRVPVGRVEYMYLYPLTFFEYLTATGQSQWRSYAEKLKIGEKIIGGEKLKKTFLEYMLVGGLPEAVDSIVKRQGIGAVKEIQERLQSAYGDDISNYARDAEKKYLELAMMAAPKLAGGLFKYENMGESGYRGREVREAVDTLERIMLLTQVNAINTTTVPLFPKPKRAKKMIWLDIGLVNLANKSHETVFEGTYQGRLMEQVVGQTLVAGGVRKKTEVYYWARNRDEGSAEVDFCIQSGNHVVGMEVKSGNTRKMKSLFSMIESNPGNVIPVRVSWDKMGIEKYKYSGKEYKIVSLPFYLLERWEEFISASPPHQQ</sequence>
<dbReference type="InterPro" id="IPR025420">
    <property type="entry name" value="DUF4143"/>
</dbReference>
<evidence type="ECO:0000313" key="3">
    <source>
        <dbReference type="EMBL" id="PIV70930.1"/>
    </source>
</evidence>
<organism evidence="3 4">
    <name type="scientific">Candidatus Roizmanbacteria bacterium CG17_big_fil_post_rev_8_21_14_2_50_39_7</name>
    <dbReference type="NCBI Taxonomy" id="1974858"/>
    <lineage>
        <taxon>Bacteria</taxon>
        <taxon>Candidatus Roizmaniibacteriota</taxon>
    </lineage>
</organism>
<proteinExistence type="predicted"/>
<accession>A0A2M7EK55</accession>
<dbReference type="Pfam" id="PF13173">
    <property type="entry name" value="AAA_14"/>
    <property type="match status" value="1"/>
</dbReference>
<evidence type="ECO:0008006" key="5">
    <source>
        <dbReference type="Google" id="ProtNLM"/>
    </source>
</evidence>
<dbReference type="PANTHER" id="PTHR33295">
    <property type="entry name" value="ATPASE"/>
    <property type="match status" value="1"/>
</dbReference>
<dbReference type="EMBL" id="PFEV01000116">
    <property type="protein sequence ID" value="PIV70930.1"/>
    <property type="molecule type" value="Genomic_DNA"/>
</dbReference>
<reference evidence="4" key="1">
    <citation type="submission" date="2017-09" db="EMBL/GenBank/DDBJ databases">
        <title>Depth-based differentiation of microbial function through sediment-hosted aquifers and enrichment of novel symbionts in the deep terrestrial subsurface.</title>
        <authorList>
            <person name="Probst A.J."/>
            <person name="Ladd B."/>
            <person name="Jarett J.K."/>
            <person name="Geller-Mcgrath D.E."/>
            <person name="Sieber C.M.K."/>
            <person name="Emerson J.B."/>
            <person name="Anantharaman K."/>
            <person name="Thomas B.C."/>
            <person name="Malmstrom R."/>
            <person name="Stieglmeier M."/>
            <person name="Klingl A."/>
            <person name="Woyke T."/>
            <person name="Ryan C.M."/>
            <person name="Banfield J.F."/>
        </authorList>
    </citation>
    <scope>NUCLEOTIDE SEQUENCE [LARGE SCALE GENOMIC DNA]</scope>
</reference>
<evidence type="ECO:0000259" key="1">
    <source>
        <dbReference type="Pfam" id="PF13173"/>
    </source>
</evidence>
<gene>
    <name evidence="3" type="ORF">COW57_02485</name>
</gene>
<dbReference type="InterPro" id="IPR041682">
    <property type="entry name" value="AAA_14"/>
</dbReference>
<evidence type="ECO:0000313" key="4">
    <source>
        <dbReference type="Proteomes" id="UP000228762"/>
    </source>
</evidence>
<dbReference type="AlphaFoldDB" id="A0A2M7EK55"/>
<name>A0A2M7EK55_9BACT</name>
<evidence type="ECO:0000259" key="2">
    <source>
        <dbReference type="Pfam" id="PF13635"/>
    </source>
</evidence>
<dbReference type="Proteomes" id="UP000228762">
    <property type="component" value="Unassembled WGS sequence"/>
</dbReference>
<dbReference type="SUPFAM" id="SSF52540">
    <property type="entry name" value="P-loop containing nucleoside triphosphate hydrolases"/>
    <property type="match status" value="1"/>
</dbReference>
<comment type="caution">
    <text evidence="3">The sequence shown here is derived from an EMBL/GenBank/DDBJ whole genome shotgun (WGS) entry which is preliminary data.</text>
</comment>
<dbReference type="InterPro" id="IPR027417">
    <property type="entry name" value="P-loop_NTPase"/>
</dbReference>
<protein>
    <recommendedName>
        <fullName evidence="5">AAA family ATPase</fullName>
    </recommendedName>
</protein>
<feature type="domain" description="AAA" evidence="1">
    <location>
        <begin position="19"/>
        <end position="152"/>
    </location>
</feature>